<name>A0A9Q7WI80_9MYCO</name>
<evidence type="ECO:0008006" key="3">
    <source>
        <dbReference type="Google" id="ProtNLM"/>
    </source>
</evidence>
<accession>A0A9Q7WI80</accession>
<evidence type="ECO:0000313" key="1">
    <source>
        <dbReference type="EMBL" id="SHX16272.1"/>
    </source>
</evidence>
<dbReference type="Proteomes" id="UP000185183">
    <property type="component" value="Unassembled WGS sequence"/>
</dbReference>
<sequence length="342" mass="37376">MELFSYACAVITPAWDVERPPYLRDQYWAAVSIEFNRLERSVGAGDDAQVLSDIKCIVECVAKIAMEINGTPAASNASFDSVVNTAHSLLKGQAGGVELANESVLGQMATQASRIARNLGDIRNGFGGGHGRAHVPRVPEEMVRLALDGGLLWVRWALRRLGYFTEGRPDALIEDLAGDSPVVFYSGDLRRRLEAANLASLEPQHQRAIGVAVGQRSARGTFVVHRDGVEPCLKSDNLVAWPREYRLGLVNGLWFDNDGNVTMTATSARDALLVLDPLADCAVELDAWVNHISRAFEGQPMPAWDQGTFDVSQWISARAHERPEEESAVLSSLAHLVSPYPF</sequence>
<protein>
    <recommendedName>
        <fullName evidence="3">Abortive infection protein-like C-terminal domain-containing protein</fullName>
    </recommendedName>
</protein>
<reference evidence="1 2" key="1">
    <citation type="submission" date="2016-11" db="EMBL/GenBank/DDBJ databases">
        <authorList>
            <consortium name="Pathogen Informatics"/>
        </authorList>
    </citation>
    <scope>NUCLEOTIDE SEQUENCE [LARGE SCALE GENOMIC DNA]</scope>
    <source>
        <strain evidence="1 2">968</strain>
    </source>
</reference>
<dbReference type="EMBL" id="FSFA01000002">
    <property type="protein sequence ID" value="SHX16272.1"/>
    <property type="molecule type" value="Genomic_DNA"/>
</dbReference>
<proteinExistence type="predicted"/>
<evidence type="ECO:0000313" key="2">
    <source>
        <dbReference type="Proteomes" id="UP000185183"/>
    </source>
</evidence>
<dbReference type="AlphaFoldDB" id="A0A9Q7WI80"/>
<comment type="caution">
    <text evidence="1">The sequence shown here is derived from an EMBL/GenBank/DDBJ whole genome shotgun (WGS) entry which is preliminary data.</text>
</comment>
<gene>
    <name evidence="1" type="ORF">SAMEA2275694_01641</name>
</gene>
<organism evidence="1 2">
    <name type="scientific">Mycobacteroides abscessus subsp. bolletii</name>
    <dbReference type="NCBI Taxonomy" id="319705"/>
    <lineage>
        <taxon>Bacteria</taxon>
        <taxon>Bacillati</taxon>
        <taxon>Actinomycetota</taxon>
        <taxon>Actinomycetes</taxon>
        <taxon>Mycobacteriales</taxon>
        <taxon>Mycobacteriaceae</taxon>
        <taxon>Mycobacteroides</taxon>
        <taxon>Mycobacteroides abscessus</taxon>
    </lineage>
</organism>